<dbReference type="EMBL" id="JBBNAG010000005">
    <property type="protein sequence ID" value="KAK9132981.1"/>
    <property type="molecule type" value="Genomic_DNA"/>
</dbReference>
<proteinExistence type="predicted"/>
<reference evidence="1 2" key="1">
    <citation type="submission" date="2024-01" db="EMBL/GenBank/DDBJ databases">
        <title>Genome assemblies of Stephania.</title>
        <authorList>
            <person name="Yang L."/>
        </authorList>
    </citation>
    <scope>NUCLEOTIDE SEQUENCE [LARGE SCALE GENOMIC DNA]</scope>
    <source>
        <strain evidence="1">JXDWG</strain>
        <tissue evidence="1">Leaf</tissue>
    </source>
</reference>
<sequence>MSSPRYWVRHVTVEELDEPGGDTWRAGDRPKTRTSYAKFWETSTTASRGITDGYWNEGAAVELDDDDMWTYLLLTRGCAWRAG</sequence>
<evidence type="ECO:0000313" key="2">
    <source>
        <dbReference type="Proteomes" id="UP001419268"/>
    </source>
</evidence>
<name>A0AAP0JF17_9MAGN</name>
<organism evidence="1 2">
    <name type="scientific">Stephania cephalantha</name>
    <dbReference type="NCBI Taxonomy" id="152367"/>
    <lineage>
        <taxon>Eukaryota</taxon>
        <taxon>Viridiplantae</taxon>
        <taxon>Streptophyta</taxon>
        <taxon>Embryophyta</taxon>
        <taxon>Tracheophyta</taxon>
        <taxon>Spermatophyta</taxon>
        <taxon>Magnoliopsida</taxon>
        <taxon>Ranunculales</taxon>
        <taxon>Menispermaceae</taxon>
        <taxon>Menispermoideae</taxon>
        <taxon>Cissampelideae</taxon>
        <taxon>Stephania</taxon>
    </lineage>
</organism>
<gene>
    <name evidence="1" type="ORF">Scep_012509</name>
</gene>
<comment type="caution">
    <text evidence="1">The sequence shown here is derived from an EMBL/GenBank/DDBJ whole genome shotgun (WGS) entry which is preliminary data.</text>
</comment>
<accession>A0AAP0JF17</accession>
<keyword evidence="2" id="KW-1185">Reference proteome</keyword>
<dbReference type="Proteomes" id="UP001419268">
    <property type="component" value="Unassembled WGS sequence"/>
</dbReference>
<protein>
    <submittedName>
        <fullName evidence="1">Uncharacterized protein</fullName>
    </submittedName>
</protein>
<evidence type="ECO:0000313" key="1">
    <source>
        <dbReference type="EMBL" id="KAK9132981.1"/>
    </source>
</evidence>
<dbReference type="AlphaFoldDB" id="A0AAP0JF17"/>